<organism evidence="4 5">
    <name type="scientific">Henosepilachna vigintioctopunctata</name>
    <dbReference type="NCBI Taxonomy" id="420089"/>
    <lineage>
        <taxon>Eukaryota</taxon>
        <taxon>Metazoa</taxon>
        <taxon>Ecdysozoa</taxon>
        <taxon>Arthropoda</taxon>
        <taxon>Hexapoda</taxon>
        <taxon>Insecta</taxon>
        <taxon>Pterygota</taxon>
        <taxon>Neoptera</taxon>
        <taxon>Endopterygota</taxon>
        <taxon>Coleoptera</taxon>
        <taxon>Polyphaga</taxon>
        <taxon>Cucujiformia</taxon>
        <taxon>Coccinelloidea</taxon>
        <taxon>Coccinellidae</taxon>
        <taxon>Epilachninae</taxon>
        <taxon>Epilachnini</taxon>
        <taxon>Henosepilachna</taxon>
    </lineage>
</organism>
<reference evidence="4 5" key="1">
    <citation type="submission" date="2023-03" db="EMBL/GenBank/DDBJ databases">
        <title>Genome insight into feeding habits of ladybird beetles.</title>
        <authorList>
            <person name="Li H.-S."/>
            <person name="Huang Y.-H."/>
            <person name="Pang H."/>
        </authorList>
    </citation>
    <scope>NUCLEOTIDE SEQUENCE [LARGE SCALE GENOMIC DNA]</scope>
    <source>
        <strain evidence="4">SYSU_2023b</strain>
        <tissue evidence="4">Whole body</tissue>
    </source>
</reference>
<sequence length="145" mass="16407">MNSVEEININICNTEGYAPLHVASQYGKSKILRVLLDCGANVNIQVHKTLYTALHLACIFQQIAIVKELVKCSNCNVNARDYRGNTPLFYACSNNDSKIIEILLRNDADYDIKNFKGHTVWDVCQKKMLYCAFKTLKNNIKSIAC</sequence>
<feature type="repeat" description="ANK" evidence="3">
    <location>
        <begin position="83"/>
        <end position="115"/>
    </location>
</feature>
<evidence type="ECO:0000256" key="1">
    <source>
        <dbReference type="ARBA" id="ARBA00022737"/>
    </source>
</evidence>
<accession>A0AAW1UXT4</accession>
<dbReference type="PROSITE" id="PS50088">
    <property type="entry name" value="ANK_REPEAT"/>
    <property type="match status" value="2"/>
</dbReference>
<comment type="caution">
    <text evidence="4">The sequence shown here is derived from an EMBL/GenBank/DDBJ whole genome shotgun (WGS) entry which is preliminary data.</text>
</comment>
<evidence type="ECO:0000313" key="4">
    <source>
        <dbReference type="EMBL" id="KAK9885307.1"/>
    </source>
</evidence>
<gene>
    <name evidence="4" type="ORF">WA026_010801</name>
</gene>
<dbReference type="Pfam" id="PF00023">
    <property type="entry name" value="Ank"/>
    <property type="match status" value="1"/>
</dbReference>
<dbReference type="Gene3D" id="1.25.40.20">
    <property type="entry name" value="Ankyrin repeat-containing domain"/>
    <property type="match status" value="2"/>
</dbReference>
<dbReference type="Pfam" id="PF12796">
    <property type="entry name" value="Ank_2"/>
    <property type="match status" value="1"/>
</dbReference>
<keyword evidence="1" id="KW-0677">Repeat</keyword>
<dbReference type="SUPFAM" id="SSF48403">
    <property type="entry name" value="Ankyrin repeat"/>
    <property type="match status" value="1"/>
</dbReference>
<dbReference type="PANTHER" id="PTHR24198">
    <property type="entry name" value="ANKYRIN REPEAT AND PROTEIN KINASE DOMAIN-CONTAINING PROTEIN"/>
    <property type="match status" value="1"/>
</dbReference>
<name>A0AAW1UXT4_9CUCU</name>
<dbReference type="InterPro" id="IPR002110">
    <property type="entry name" value="Ankyrin_rpt"/>
</dbReference>
<proteinExistence type="predicted"/>
<evidence type="ECO:0000256" key="3">
    <source>
        <dbReference type="PROSITE-ProRule" id="PRU00023"/>
    </source>
</evidence>
<protein>
    <recommendedName>
        <fullName evidence="6">Ankyrin repeat protein</fullName>
    </recommendedName>
</protein>
<keyword evidence="5" id="KW-1185">Reference proteome</keyword>
<evidence type="ECO:0000256" key="2">
    <source>
        <dbReference type="ARBA" id="ARBA00023043"/>
    </source>
</evidence>
<dbReference type="AlphaFoldDB" id="A0AAW1UXT4"/>
<evidence type="ECO:0008006" key="6">
    <source>
        <dbReference type="Google" id="ProtNLM"/>
    </source>
</evidence>
<dbReference type="PROSITE" id="PS50297">
    <property type="entry name" value="ANK_REP_REGION"/>
    <property type="match status" value="2"/>
</dbReference>
<feature type="repeat" description="ANK" evidence="3">
    <location>
        <begin position="15"/>
        <end position="47"/>
    </location>
</feature>
<evidence type="ECO:0000313" key="5">
    <source>
        <dbReference type="Proteomes" id="UP001431783"/>
    </source>
</evidence>
<dbReference type="EMBL" id="JARQZJ010000095">
    <property type="protein sequence ID" value="KAK9885307.1"/>
    <property type="molecule type" value="Genomic_DNA"/>
</dbReference>
<keyword evidence="2 3" id="KW-0040">ANK repeat</keyword>
<dbReference type="Proteomes" id="UP001431783">
    <property type="component" value="Unassembled WGS sequence"/>
</dbReference>
<dbReference type="InterPro" id="IPR036770">
    <property type="entry name" value="Ankyrin_rpt-contain_sf"/>
</dbReference>
<dbReference type="SMART" id="SM00248">
    <property type="entry name" value="ANK"/>
    <property type="match status" value="3"/>
</dbReference>
<dbReference type="PANTHER" id="PTHR24198:SF165">
    <property type="entry name" value="ANKYRIN REPEAT-CONTAINING PROTEIN-RELATED"/>
    <property type="match status" value="1"/>
</dbReference>